<feature type="domain" description="Thiamine pyrophosphate enzyme central" evidence="7">
    <location>
        <begin position="187"/>
        <end position="316"/>
    </location>
</feature>
<dbReference type="Gene3D" id="3.40.50.970">
    <property type="match status" value="2"/>
</dbReference>
<dbReference type="CDD" id="cd07035">
    <property type="entry name" value="TPP_PYR_POX_like"/>
    <property type="match status" value="1"/>
</dbReference>
<evidence type="ECO:0000313" key="10">
    <source>
        <dbReference type="EMBL" id="MFC3443302.1"/>
    </source>
</evidence>
<evidence type="ECO:0000256" key="1">
    <source>
        <dbReference type="ARBA" id="ARBA00001946"/>
    </source>
</evidence>
<feature type="domain" description="Thiamine pyrophosphate enzyme N-terminal TPP-binding" evidence="9">
    <location>
        <begin position="1"/>
        <end position="111"/>
    </location>
</feature>
<dbReference type="RefSeq" id="WP_380798002.1">
    <property type="nucleotide sequence ID" value="NZ_JBHRVU010000005.1"/>
</dbReference>
<evidence type="ECO:0000256" key="6">
    <source>
        <dbReference type="RuleBase" id="RU362132"/>
    </source>
</evidence>
<dbReference type="Proteomes" id="UP001595681">
    <property type="component" value="Unassembled WGS sequence"/>
</dbReference>
<dbReference type="InterPro" id="IPR011766">
    <property type="entry name" value="TPP_enzyme_TPP-bd"/>
</dbReference>
<dbReference type="InterPro" id="IPR012000">
    <property type="entry name" value="Thiamin_PyroP_enz_cen_dom"/>
</dbReference>
<dbReference type="SUPFAM" id="SSF52467">
    <property type="entry name" value="DHS-like NAD/FAD-binding domain"/>
    <property type="match status" value="1"/>
</dbReference>
<dbReference type="SUPFAM" id="SSF52518">
    <property type="entry name" value="Thiamin diphosphate-binding fold (THDP-binding)"/>
    <property type="match status" value="2"/>
</dbReference>
<dbReference type="InterPro" id="IPR000399">
    <property type="entry name" value="TPP-bd_CS"/>
</dbReference>
<evidence type="ECO:0000259" key="8">
    <source>
        <dbReference type="Pfam" id="PF02775"/>
    </source>
</evidence>
<evidence type="ECO:0000256" key="2">
    <source>
        <dbReference type="ARBA" id="ARBA00001964"/>
    </source>
</evidence>
<protein>
    <submittedName>
        <fullName evidence="10">Thiamine pyrophosphate-binding protein</fullName>
    </submittedName>
</protein>
<dbReference type="InterPro" id="IPR045229">
    <property type="entry name" value="TPP_enz"/>
</dbReference>
<comment type="cofactor">
    <cofactor evidence="2">
        <name>thiamine diphosphate</name>
        <dbReference type="ChEBI" id="CHEBI:58937"/>
    </cofactor>
</comment>
<evidence type="ECO:0000259" key="9">
    <source>
        <dbReference type="Pfam" id="PF02776"/>
    </source>
</evidence>
<keyword evidence="4" id="KW-0479">Metal-binding</keyword>
<evidence type="ECO:0000256" key="4">
    <source>
        <dbReference type="ARBA" id="ARBA00022723"/>
    </source>
</evidence>
<name>A0ABV7NKE4_9SPHN</name>
<dbReference type="InterPro" id="IPR012001">
    <property type="entry name" value="Thiamin_PyroP_enz_TPP-bd_dom"/>
</dbReference>
<dbReference type="Pfam" id="PF00205">
    <property type="entry name" value="TPP_enzyme_M"/>
    <property type="match status" value="1"/>
</dbReference>
<dbReference type="InterPro" id="IPR029035">
    <property type="entry name" value="DHS-like_NAD/FAD-binding_dom"/>
</dbReference>
<dbReference type="PROSITE" id="PS00187">
    <property type="entry name" value="TPP_ENZYMES"/>
    <property type="match status" value="1"/>
</dbReference>
<dbReference type="CDD" id="cd00568">
    <property type="entry name" value="TPP_enzymes"/>
    <property type="match status" value="1"/>
</dbReference>
<evidence type="ECO:0000313" key="11">
    <source>
        <dbReference type="Proteomes" id="UP001595681"/>
    </source>
</evidence>
<dbReference type="Pfam" id="PF02775">
    <property type="entry name" value="TPP_enzyme_C"/>
    <property type="match status" value="1"/>
</dbReference>
<comment type="cofactor">
    <cofactor evidence="1">
        <name>Mg(2+)</name>
        <dbReference type="ChEBI" id="CHEBI:18420"/>
    </cofactor>
</comment>
<dbReference type="InterPro" id="IPR029061">
    <property type="entry name" value="THDP-binding"/>
</dbReference>
<gene>
    <name evidence="10" type="ORF">ACFOKF_19290</name>
</gene>
<keyword evidence="5 6" id="KW-0786">Thiamine pyrophosphate</keyword>
<organism evidence="10 11">
    <name type="scientific">Sphingobium rhizovicinum</name>
    <dbReference type="NCBI Taxonomy" id="432308"/>
    <lineage>
        <taxon>Bacteria</taxon>
        <taxon>Pseudomonadati</taxon>
        <taxon>Pseudomonadota</taxon>
        <taxon>Alphaproteobacteria</taxon>
        <taxon>Sphingomonadales</taxon>
        <taxon>Sphingomonadaceae</taxon>
        <taxon>Sphingobium</taxon>
    </lineage>
</organism>
<dbReference type="PANTHER" id="PTHR18968:SF166">
    <property type="entry name" value="2-HYDROXYACYL-COA LYASE 2"/>
    <property type="match status" value="1"/>
</dbReference>
<accession>A0ABV7NKE4</accession>
<dbReference type="EMBL" id="JBHRVU010000005">
    <property type="protein sequence ID" value="MFC3443302.1"/>
    <property type="molecule type" value="Genomic_DNA"/>
</dbReference>
<evidence type="ECO:0000256" key="3">
    <source>
        <dbReference type="ARBA" id="ARBA00007812"/>
    </source>
</evidence>
<dbReference type="Pfam" id="PF02776">
    <property type="entry name" value="TPP_enzyme_N"/>
    <property type="match status" value="1"/>
</dbReference>
<feature type="domain" description="Thiamine pyrophosphate enzyme TPP-binding" evidence="8">
    <location>
        <begin position="391"/>
        <end position="529"/>
    </location>
</feature>
<comment type="caution">
    <text evidence="10">The sequence shown here is derived from an EMBL/GenBank/DDBJ whole genome shotgun (WGS) entry which is preliminary data.</text>
</comment>
<comment type="similarity">
    <text evidence="3 6">Belongs to the TPP enzyme family.</text>
</comment>
<evidence type="ECO:0000256" key="5">
    <source>
        <dbReference type="ARBA" id="ARBA00023052"/>
    </source>
</evidence>
<dbReference type="Gene3D" id="3.40.50.1220">
    <property type="entry name" value="TPP-binding domain"/>
    <property type="match status" value="1"/>
</dbReference>
<proteinExistence type="inferred from homology"/>
<keyword evidence="11" id="KW-1185">Reference proteome</keyword>
<dbReference type="PANTHER" id="PTHR18968">
    <property type="entry name" value="THIAMINE PYROPHOSPHATE ENZYMES"/>
    <property type="match status" value="1"/>
</dbReference>
<sequence>MKVHAAIAQALCDNGVEVLFGLIGDANLYMVDSYVRDCGGRFISSANEAGATLMALGYSSVSGGLGVASVTHGAAVTNTLTALVHGVKARVPMLLLIGDTAVADRENFQNISQREHIVATGAGFEQLRTPATIAQDVATCIRRAFAERRPIVLNIPVEFQWLDTHYEAAPWKGVDSRFTVPESEDLDNAIGIIAAARRPLVLAGRGAISAEARAAVLRFAERIEAPVATTLQAKDLFRGEAFDLGICGTLSQPAVIDTLAEADCIIAFGASLTPYTLSHGAFAKGKRFVQVDNDPAQFGRYMTPDVGVLGDAGRTADLFVQWLDMAEIEGAKARDEWLAAVLEAASPWDGMAEPLPDEPVDMPRAIWLLERAFPQDRTVVTDGGRFLTEPWKNLRVPDPRQFCITLAFGSIGLGMGHAIGAALAKPDAPVLHVTGDGGFVLGGLAEFNTAVRHKLDVVTIICNDAAYGAEHIQFRNKNMDPELSMFDWPDFAKVADALGGQGFAVRTFGDLQKAIAAIETRDRPILIDMHFDPDAMPPLP</sequence>
<reference evidence="11" key="1">
    <citation type="journal article" date="2019" name="Int. J. Syst. Evol. Microbiol.">
        <title>The Global Catalogue of Microorganisms (GCM) 10K type strain sequencing project: providing services to taxonomists for standard genome sequencing and annotation.</title>
        <authorList>
            <consortium name="The Broad Institute Genomics Platform"/>
            <consortium name="The Broad Institute Genome Sequencing Center for Infectious Disease"/>
            <person name="Wu L."/>
            <person name="Ma J."/>
        </authorList>
    </citation>
    <scope>NUCLEOTIDE SEQUENCE [LARGE SCALE GENOMIC DNA]</scope>
    <source>
        <strain evidence="11">CCM 7491</strain>
    </source>
</reference>
<evidence type="ECO:0000259" key="7">
    <source>
        <dbReference type="Pfam" id="PF00205"/>
    </source>
</evidence>